<proteinExistence type="inferred from homology"/>
<feature type="compositionally biased region" description="Basic and acidic residues" evidence="4">
    <location>
        <begin position="360"/>
        <end position="378"/>
    </location>
</feature>
<protein>
    <recommendedName>
        <fullName evidence="7">Filament-like plant protein</fullName>
    </recommendedName>
</protein>
<feature type="region of interest" description="Disordered" evidence="4">
    <location>
        <begin position="353"/>
        <end position="378"/>
    </location>
</feature>
<feature type="compositionally biased region" description="Basic and acidic residues" evidence="4">
    <location>
        <begin position="28"/>
        <end position="37"/>
    </location>
</feature>
<name>A0AAQ3KWH7_9LILI</name>
<dbReference type="AlphaFoldDB" id="A0AAQ3KWH7"/>
<feature type="compositionally biased region" description="Polar residues" evidence="4">
    <location>
        <begin position="38"/>
        <end position="51"/>
    </location>
</feature>
<dbReference type="Pfam" id="PF05911">
    <property type="entry name" value="FPP"/>
    <property type="match status" value="4"/>
</dbReference>
<reference evidence="5 6" key="1">
    <citation type="submission" date="2023-10" db="EMBL/GenBank/DDBJ databases">
        <title>Chromosome-scale genome assembly provides insights into flower coloration mechanisms of Canna indica.</title>
        <authorList>
            <person name="Li C."/>
        </authorList>
    </citation>
    <scope>NUCLEOTIDE SEQUENCE [LARGE SCALE GENOMIC DNA]</scope>
    <source>
        <tissue evidence="5">Flower</tissue>
    </source>
</reference>
<organism evidence="5 6">
    <name type="scientific">Canna indica</name>
    <name type="common">Indian-shot</name>
    <dbReference type="NCBI Taxonomy" id="4628"/>
    <lineage>
        <taxon>Eukaryota</taxon>
        <taxon>Viridiplantae</taxon>
        <taxon>Streptophyta</taxon>
        <taxon>Embryophyta</taxon>
        <taxon>Tracheophyta</taxon>
        <taxon>Spermatophyta</taxon>
        <taxon>Magnoliopsida</taxon>
        <taxon>Liliopsida</taxon>
        <taxon>Zingiberales</taxon>
        <taxon>Cannaceae</taxon>
        <taxon>Canna</taxon>
    </lineage>
</organism>
<gene>
    <name evidence="5" type="ORF">Cni_G24841</name>
</gene>
<dbReference type="Proteomes" id="UP001327560">
    <property type="component" value="Chromosome 8"/>
</dbReference>
<dbReference type="InterPro" id="IPR008587">
    <property type="entry name" value="FPP_plant"/>
</dbReference>
<feature type="compositionally biased region" description="Basic and acidic residues" evidence="4">
    <location>
        <begin position="1"/>
        <end position="18"/>
    </location>
</feature>
<evidence type="ECO:0000313" key="6">
    <source>
        <dbReference type="Proteomes" id="UP001327560"/>
    </source>
</evidence>
<dbReference type="EMBL" id="CP136897">
    <property type="protein sequence ID" value="WOL16059.1"/>
    <property type="molecule type" value="Genomic_DNA"/>
</dbReference>
<feature type="coiled-coil region" evidence="3">
    <location>
        <begin position="106"/>
        <end position="187"/>
    </location>
</feature>
<evidence type="ECO:0000313" key="5">
    <source>
        <dbReference type="EMBL" id="WOL16059.1"/>
    </source>
</evidence>
<feature type="coiled-coil region" evidence="3">
    <location>
        <begin position="379"/>
        <end position="580"/>
    </location>
</feature>
<sequence length="803" mass="91186">MDRRSWLWRRRSSDKSPGKTESSGSASSDRHSDEQETSRNSSPNYAQTSEVASKDVSHDNDETIRTLNEKLSAALSNISAKEDLVKQHAKVAEEAILGWENSEKEVSFLKQQLEVASKKSSSLEDKVIHLDAAIEECLRQLRQTKEDQEQKVHDVIIKKTHEWESEKTELEIQLIQLRAQMEAKAEISTSFDRELCSKIESLEEEKCALKDQLATLAGDLQLRTLELELITSTAEAASKQHLNNIKRVTKLEAECCQLRADARKSSLAHEQKLISNSHYAESVIDSQSDAGEEFLSLDNGQSYSDSWSSILIAELDKFRKEKANARHVTTSMEIHLMDDFLEMEKLVALPETDHGSSSIVHDDDLDHTSTGESSSRKELESIRLHMIELEEMVEKMTREKVEMETTLAVTSNRLKSACDQLVAAKGKLVELQRQLNWVNGDKHVLELELELAEGEKNELENQLVSSQAKNTEFQERINLSKRKLEEEKELSDRLKAKCEDIDATESKRKEMELQLESAYSEIAELKNNISLLETKVEEEKILSTELASRCWKMEALKRKKEELECQLQSTNLELHKLHENFHSLDRNLEEEKKISAELVAKCQSMEVIDAKKKELEYELAAKCLEVVILDEKVNILEGKLEEERTRSSELGADTEMAEAKRKELVAQLELAHAEVWSLQDKLATLEKHVEENRAKSEPFATRFHSLQHQKSGNQKVTELHLSASTNGVMKLKQENSTAARAAGKLAECQETIASLNQQLKSLADFDYFMLETDEQESNGDLPGFKGQSKVLDPSISLEKFVLV</sequence>
<accession>A0AAQ3KWH7</accession>
<keyword evidence="2 3" id="KW-0175">Coiled coil</keyword>
<keyword evidence="6" id="KW-1185">Reference proteome</keyword>
<dbReference type="PANTHER" id="PTHR31580">
    <property type="entry name" value="FILAMENT-LIKE PLANT PROTEIN 4"/>
    <property type="match status" value="1"/>
</dbReference>
<evidence type="ECO:0000256" key="2">
    <source>
        <dbReference type="ARBA" id="ARBA00023054"/>
    </source>
</evidence>
<evidence type="ECO:0000256" key="3">
    <source>
        <dbReference type="SAM" id="Coils"/>
    </source>
</evidence>
<feature type="compositionally biased region" description="Basic and acidic residues" evidence="4">
    <location>
        <begin position="52"/>
        <end position="61"/>
    </location>
</feature>
<evidence type="ECO:0000256" key="1">
    <source>
        <dbReference type="ARBA" id="ARBA00005921"/>
    </source>
</evidence>
<evidence type="ECO:0008006" key="7">
    <source>
        <dbReference type="Google" id="ProtNLM"/>
    </source>
</evidence>
<dbReference type="PANTHER" id="PTHR31580:SF49">
    <property type="entry name" value="FILAMENT-LIKE PLANT PROTEIN 3"/>
    <property type="match status" value="1"/>
</dbReference>
<comment type="similarity">
    <text evidence="1">Belongs to the FPP family.</text>
</comment>
<evidence type="ECO:0000256" key="4">
    <source>
        <dbReference type="SAM" id="MobiDB-lite"/>
    </source>
</evidence>
<feature type="region of interest" description="Disordered" evidence="4">
    <location>
        <begin position="1"/>
        <end position="61"/>
    </location>
</feature>